<protein>
    <recommendedName>
        <fullName evidence="5">Peptidase S1 domain-containing protein</fullName>
    </recommendedName>
</protein>
<dbReference type="SUPFAM" id="SSF50494">
    <property type="entry name" value="Trypsin-like serine proteases"/>
    <property type="match status" value="1"/>
</dbReference>
<dbReference type="CDD" id="cd00190">
    <property type="entry name" value="Tryp_SPc"/>
    <property type="match status" value="1"/>
</dbReference>
<dbReference type="InterPro" id="IPR033116">
    <property type="entry name" value="TRYPSIN_SER"/>
</dbReference>
<dbReference type="AlphaFoldDB" id="A0AAV2SAF5"/>
<evidence type="ECO:0000256" key="1">
    <source>
        <dbReference type="ARBA" id="ARBA00023157"/>
    </source>
</evidence>
<accession>A0AAV2SAF5</accession>
<organism evidence="6 7">
    <name type="scientific">Meganyctiphanes norvegica</name>
    <name type="common">Northern krill</name>
    <name type="synonym">Thysanopoda norvegica</name>
    <dbReference type="NCBI Taxonomy" id="48144"/>
    <lineage>
        <taxon>Eukaryota</taxon>
        <taxon>Metazoa</taxon>
        <taxon>Ecdysozoa</taxon>
        <taxon>Arthropoda</taxon>
        <taxon>Crustacea</taxon>
        <taxon>Multicrustacea</taxon>
        <taxon>Malacostraca</taxon>
        <taxon>Eumalacostraca</taxon>
        <taxon>Eucarida</taxon>
        <taxon>Euphausiacea</taxon>
        <taxon>Euphausiidae</taxon>
        <taxon>Meganyctiphanes</taxon>
    </lineage>
</organism>
<name>A0AAV2SAF5_MEGNR</name>
<dbReference type="InterPro" id="IPR009003">
    <property type="entry name" value="Peptidase_S1_PA"/>
</dbReference>
<keyword evidence="2" id="KW-0720">Serine protease</keyword>
<keyword evidence="1" id="KW-1015">Disulfide bond</keyword>
<dbReference type="InterPro" id="IPR018114">
    <property type="entry name" value="TRYPSIN_HIS"/>
</dbReference>
<evidence type="ECO:0000256" key="4">
    <source>
        <dbReference type="SAM" id="SignalP"/>
    </source>
</evidence>
<dbReference type="InterPro" id="IPR043504">
    <property type="entry name" value="Peptidase_S1_PA_chymotrypsin"/>
</dbReference>
<dbReference type="InterPro" id="IPR001314">
    <property type="entry name" value="Peptidase_S1A"/>
</dbReference>
<comment type="caution">
    <text evidence="6">The sequence shown here is derived from an EMBL/GenBank/DDBJ whole genome shotgun (WGS) entry which is preliminary data.</text>
</comment>
<dbReference type="Proteomes" id="UP001497623">
    <property type="component" value="Unassembled WGS sequence"/>
</dbReference>
<dbReference type="InterPro" id="IPR001254">
    <property type="entry name" value="Trypsin_dom"/>
</dbReference>
<dbReference type="EMBL" id="CAXKWB010049960">
    <property type="protein sequence ID" value="CAL4169337.1"/>
    <property type="molecule type" value="Genomic_DNA"/>
</dbReference>
<keyword evidence="2" id="KW-0378">Hydrolase</keyword>
<dbReference type="PROSITE" id="PS50240">
    <property type="entry name" value="TRYPSIN_DOM"/>
    <property type="match status" value="1"/>
</dbReference>
<dbReference type="Gene3D" id="2.40.10.10">
    <property type="entry name" value="Trypsin-like serine proteases"/>
    <property type="match status" value="1"/>
</dbReference>
<evidence type="ECO:0000313" key="7">
    <source>
        <dbReference type="Proteomes" id="UP001497623"/>
    </source>
</evidence>
<reference evidence="6 7" key="1">
    <citation type="submission" date="2024-05" db="EMBL/GenBank/DDBJ databases">
        <authorList>
            <person name="Wallberg A."/>
        </authorList>
    </citation>
    <scope>NUCLEOTIDE SEQUENCE [LARGE SCALE GENOMIC DNA]</scope>
</reference>
<feature type="region of interest" description="Disordered" evidence="3">
    <location>
        <begin position="169"/>
        <end position="201"/>
    </location>
</feature>
<dbReference type="PROSITE" id="PS00135">
    <property type="entry name" value="TRYPSIN_SER"/>
    <property type="match status" value="1"/>
</dbReference>
<proteinExistence type="predicted"/>
<dbReference type="FunFam" id="2.40.10.10:FF:000068">
    <property type="entry name" value="transmembrane protease serine 2"/>
    <property type="match status" value="1"/>
</dbReference>
<dbReference type="PANTHER" id="PTHR24253">
    <property type="entry name" value="TRANSMEMBRANE PROTEASE SERINE"/>
    <property type="match status" value="1"/>
</dbReference>
<dbReference type="GO" id="GO:0006508">
    <property type="term" value="P:proteolysis"/>
    <property type="evidence" value="ECO:0007669"/>
    <property type="project" value="UniProtKB-KW"/>
</dbReference>
<keyword evidence="7" id="KW-1185">Reference proteome</keyword>
<dbReference type="PROSITE" id="PS00134">
    <property type="entry name" value="TRYPSIN_HIS"/>
    <property type="match status" value="1"/>
</dbReference>
<sequence length="506" mass="56427">MYTPLALLICIVIAQVNGSKNGRIERRFVNNNSFNKNIVQKQPCPQESVGVVFPDELDCVQTAGQPRSRAFNHPVFKTLRGPFRSQSVVQNVRRPIGQPLQKSLSGPGVQKARLVTKSVQKQPCPQKSVGVVFPDELDCVQTAGQPRSRAFNHPVFNTLRRSNVQPLQNTVSRPGFQNVRRPNFQPLQNTVSRPGFQNVRRPNVQPLQNTVSRPGFQNVRRPNFQPLQNTVIPSLLQCGMTSAKFDSGNQFKAQTIKAGSFPWLAAVGMMKKKLTMTQNGHTTQNDHFSAYCGGTLITNRHVLSAAHCFLSPRLKSKPTHVRLGEHHLLLNRDGAQDFRIIETRTNNYDPDTNSRDIAILKLDRTVEFKGRISPACLPFNLPEQEYSNKRLTVVGWGMTTMSKQHSYVPMREEPVHVPLLECQRTYSFLSHVITNQHMCAGRGEADACMGDSGGPLNFKSSRGRNAGHVFVVGIVSHGPTMCGSATLPGVYTSVAKYENWIRTNLN</sequence>
<dbReference type="PRINTS" id="PR00722">
    <property type="entry name" value="CHYMOTRYPSIN"/>
</dbReference>
<evidence type="ECO:0000313" key="6">
    <source>
        <dbReference type="EMBL" id="CAL4169337.1"/>
    </source>
</evidence>
<feature type="signal peptide" evidence="4">
    <location>
        <begin position="1"/>
        <end position="18"/>
    </location>
</feature>
<dbReference type="Pfam" id="PF00089">
    <property type="entry name" value="Trypsin"/>
    <property type="match status" value="1"/>
</dbReference>
<dbReference type="GO" id="GO:0004252">
    <property type="term" value="F:serine-type endopeptidase activity"/>
    <property type="evidence" value="ECO:0007669"/>
    <property type="project" value="InterPro"/>
</dbReference>
<evidence type="ECO:0000256" key="2">
    <source>
        <dbReference type="RuleBase" id="RU363034"/>
    </source>
</evidence>
<gene>
    <name evidence="6" type="ORF">MNOR_LOCUS33823</name>
</gene>
<dbReference type="PANTHER" id="PTHR24253:SF103">
    <property type="entry name" value="TRANSMEMBRANE PROTEASE SERINE 7"/>
    <property type="match status" value="1"/>
</dbReference>
<evidence type="ECO:0000256" key="3">
    <source>
        <dbReference type="SAM" id="MobiDB-lite"/>
    </source>
</evidence>
<keyword evidence="2" id="KW-0645">Protease</keyword>
<dbReference type="SMART" id="SM00020">
    <property type="entry name" value="Tryp_SPc"/>
    <property type="match status" value="1"/>
</dbReference>
<evidence type="ECO:0000259" key="5">
    <source>
        <dbReference type="PROSITE" id="PS50240"/>
    </source>
</evidence>
<feature type="chain" id="PRO_5043965757" description="Peptidase S1 domain-containing protein" evidence="4">
    <location>
        <begin position="19"/>
        <end position="506"/>
    </location>
</feature>
<keyword evidence="4" id="KW-0732">Signal</keyword>
<feature type="domain" description="Peptidase S1" evidence="5">
    <location>
        <begin position="245"/>
        <end position="506"/>
    </location>
</feature>